<sequence length="200" mass="22846">MDNRVHFPYLNALYAVGCASTVAVKGPQHCFTTVTALLCPYYGLSLCFYRHLRQERRACSASTASVAQFCNAIMLTFCLLPLILMPLKRLLPNFVSLTGCFAKLRLYFEVSCATLIYEQHLTSKINHIKPYRFSSLYTKMFLPSTLNALICHNLGTLQLLSASVVIRCQIERYRLMDWSRAIIYPLPPLSYSVRNHNIFC</sequence>
<accession>A0AA36H8V9</accession>
<evidence type="ECO:0000313" key="2">
    <source>
        <dbReference type="EMBL" id="CAJ0605906.1"/>
    </source>
</evidence>
<organism evidence="2 3">
    <name type="scientific">Cylicocyclus nassatus</name>
    <name type="common">Nematode worm</name>
    <dbReference type="NCBI Taxonomy" id="53992"/>
    <lineage>
        <taxon>Eukaryota</taxon>
        <taxon>Metazoa</taxon>
        <taxon>Ecdysozoa</taxon>
        <taxon>Nematoda</taxon>
        <taxon>Chromadorea</taxon>
        <taxon>Rhabditida</taxon>
        <taxon>Rhabditina</taxon>
        <taxon>Rhabditomorpha</taxon>
        <taxon>Strongyloidea</taxon>
        <taxon>Strongylidae</taxon>
        <taxon>Cylicocyclus</taxon>
    </lineage>
</organism>
<keyword evidence="1" id="KW-0472">Membrane</keyword>
<reference evidence="2" key="1">
    <citation type="submission" date="2023-07" db="EMBL/GenBank/DDBJ databases">
        <authorList>
            <consortium name="CYATHOMIX"/>
        </authorList>
    </citation>
    <scope>NUCLEOTIDE SEQUENCE</scope>
    <source>
        <strain evidence="2">N/A</strain>
    </source>
</reference>
<dbReference type="AlphaFoldDB" id="A0AA36H8V9"/>
<feature type="transmembrane region" description="Helical" evidence="1">
    <location>
        <begin position="61"/>
        <end position="84"/>
    </location>
</feature>
<keyword evidence="3" id="KW-1185">Reference proteome</keyword>
<dbReference type="Proteomes" id="UP001176961">
    <property type="component" value="Unassembled WGS sequence"/>
</dbReference>
<evidence type="ECO:0000256" key="1">
    <source>
        <dbReference type="SAM" id="Phobius"/>
    </source>
</evidence>
<feature type="transmembrane region" description="Helical" evidence="1">
    <location>
        <begin position="31"/>
        <end position="49"/>
    </location>
</feature>
<protein>
    <submittedName>
        <fullName evidence="2">Uncharacterized protein</fullName>
    </submittedName>
</protein>
<gene>
    <name evidence="2" type="ORF">CYNAS_LOCUS17889</name>
</gene>
<name>A0AA36H8V9_CYLNA</name>
<evidence type="ECO:0000313" key="3">
    <source>
        <dbReference type="Proteomes" id="UP001176961"/>
    </source>
</evidence>
<comment type="caution">
    <text evidence="2">The sequence shown here is derived from an EMBL/GenBank/DDBJ whole genome shotgun (WGS) entry which is preliminary data.</text>
</comment>
<keyword evidence="1" id="KW-1133">Transmembrane helix</keyword>
<keyword evidence="1" id="KW-0812">Transmembrane</keyword>
<dbReference type="EMBL" id="CATQJL010000316">
    <property type="protein sequence ID" value="CAJ0605906.1"/>
    <property type="molecule type" value="Genomic_DNA"/>
</dbReference>
<proteinExistence type="predicted"/>